<proteinExistence type="predicted"/>
<comment type="caution">
    <text evidence="1">The sequence shown here is derived from an EMBL/GenBank/DDBJ whole genome shotgun (WGS) entry which is preliminary data.</text>
</comment>
<gene>
    <name evidence="1" type="ORF">Sjap_010828</name>
</gene>
<organism evidence="1 2">
    <name type="scientific">Stephania japonica</name>
    <dbReference type="NCBI Taxonomy" id="461633"/>
    <lineage>
        <taxon>Eukaryota</taxon>
        <taxon>Viridiplantae</taxon>
        <taxon>Streptophyta</taxon>
        <taxon>Embryophyta</taxon>
        <taxon>Tracheophyta</taxon>
        <taxon>Spermatophyta</taxon>
        <taxon>Magnoliopsida</taxon>
        <taxon>Ranunculales</taxon>
        <taxon>Menispermaceae</taxon>
        <taxon>Menispermoideae</taxon>
        <taxon>Cissampelideae</taxon>
        <taxon>Stephania</taxon>
    </lineage>
</organism>
<keyword evidence="2" id="KW-1185">Reference proteome</keyword>
<dbReference type="Proteomes" id="UP001417504">
    <property type="component" value="Unassembled WGS sequence"/>
</dbReference>
<dbReference type="AlphaFoldDB" id="A0AAP0JA60"/>
<protein>
    <submittedName>
        <fullName evidence="1">Uncharacterized protein</fullName>
    </submittedName>
</protein>
<sequence>MEQSSAALNILSAVESKLQAETCWRLVTLIWNSYTYLVGGKDLNMIQEY</sequence>
<dbReference type="EMBL" id="JBBNAE010000004">
    <property type="protein sequence ID" value="KAK9130341.1"/>
    <property type="molecule type" value="Genomic_DNA"/>
</dbReference>
<name>A0AAP0JA60_9MAGN</name>
<accession>A0AAP0JA60</accession>
<reference evidence="1 2" key="1">
    <citation type="submission" date="2024-01" db="EMBL/GenBank/DDBJ databases">
        <title>Genome assemblies of Stephania.</title>
        <authorList>
            <person name="Yang L."/>
        </authorList>
    </citation>
    <scope>NUCLEOTIDE SEQUENCE [LARGE SCALE GENOMIC DNA]</scope>
    <source>
        <strain evidence="1">QJT</strain>
        <tissue evidence="1">Leaf</tissue>
    </source>
</reference>
<evidence type="ECO:0000313" key="1">
    <source>
        <dbReference type="EMBL" id="KAK9130341.1"/>
    </source>
</evidence>
<evidence type="ECO:0000313" key="2">
    <source>
        <dbReference type="Proteomes" id="UP001417504"/>
    </source>
</evidence>